<evidence type="ECO:0000259" key="1">
    <source>
        <dbReference type="Pfam" id="PF24476"/>
    </source>
</evidence>
<dbReference type="OrthoDB" id="5331891at2759"/>
<dbReference type="AlphaFoldDB" id="A0A9P9J5M5"/>
<feature type="domain" description="DUF7580" evidence="1">
    <location>
        <begin position="336"/>
        <end position="558"/>
    </location>
</feature>
<keyword evidence="3" id="KW-1185">Reference proteome</keyword>
<reference evidence="2" key="1">
    <citation type="journal article" date="2021" name="Nat. Commun.">
        <title>Genetic determinants of endophytism in the Arabidopsis root mycobiome.</title>
        <authorList>
            <person name="Mesny F."/>
            <person name="Miyauchi S."/>
            <person name="Thiergart T."/>
            <person name="Pickel B."/>
            <person name="Atanasova L."/>
            <person name="Karlsson M."/>
            <person name="Huettel B."/>
            <person name="Barry K.W."/>
            <person name="Haridas S."/>
            <person name="Chen C."/>
            <person name="Bauer D."/>
            <person name="Andreopoulos W."/>
            <person name="Pangilinan J."/>
            <person name="LaButti K."/>
            <person name="Riley R."/>
            <person name="Lipzen A."/>
            <person name="Clum A."/>
            <person name="Drula E."/>
            <person name="Henrissat B."/>
            <person name="Kohler A."/>
            <person name="Grigoriev I.V."/>
            <person name="Martin F.M."/>
            <person name="Hacquard S."/>
        </authorList>
    </citation>
    <scope>NUCLEOTIDE SEQUENCE</scope>
    <source>
        <strain evidence="2">MPI-CAGE-AT-0021</strain>
    </source>
</reference>
<dbReference type="PANTHER" id="PTHR35186:SF4">
    <property type="entry name" value="PRION-INHIBITION AND PROPAGATION HELO DOMAIN-CONTAINING PROTEIN"/>
    <property type="match status" value="1"/>
</dbReference>
<dbReference type="Proteomes" id="UP000717696">
    <property type="component" value="Unassembled WGS sequence"/>
</dbReference>
<name>A0A9P9J5M5_9HYPO</name>
<dbReference type="InterPro" id="IPR056002">
    <property type="entry name" value="DUF7580"/>
</dbReference>
<accession>A0A9P9J5M5</accession>
<protein>
    <recommendedName>
        <fullName evidence="1">DUF7580 domain-containing protein</fullName>
    </recommendedName>
</protein>
<gene>
    <name evidence="2" type="ORF">B0J13DRAFT_553569</name>
</gene>
<sequence>MAELALGILGVVPLIGVAIKSFRHVSSTLRDFRHYSSKVERIRKRLKLQRQTFTNECNILLRLVLDDDDTVSAMVSNSEHKNWTNLQLDGDLRAQFGESYEAWFDLVQEICDRIAEVDNCLHCFDALTKHQKKGERIKDTIKRVQDRVKVAFNASEYEQSIENLKSCNGELKGLREQISELQRPRSSLQAKTKLPAPGSCASLTKIRHASKALHDALVGTWNCGQQGHIGHVVKLFAETNQTEGEVQLHLAIVYEAQARSVAPSTLVQLEVRSQKLELMQLHSPPIPSPDDHDDIPRKRLKVVRFAETSGSTCSRTLALPAPAPQQPYQCCVSSDLSKSKDICTVLTKKCSQSLGTYESTCLGHLELQSDEGFRHSFYPAQDGICGVVSSTSTGRQATRMDQMITMSDKTSFTLVDKLKVARALVSTVLKFHSTPWLRDYWRLRDLAIFHSDGQEVSQALRTLHIDVEIAQRQLGSMQGVQAFPQVTEDELMFCGIDNMALHSLGVALLQIGCGSEVEPGDVMTVRKMALRSSPLGPRYREITQKCLRCDFGYGSDLTKPRLQESLYNNAIGVLETMISLLSLDSD</sequence>
<evidence type="ECO:0000313" key="3">
    <source>
        <dbReference type="Proteomes" id="UP000717696"/>
    </source>
</evidence>
<evidence type="ECO:0000313" key="2">
    <source>
        <dbReference type="EMBL" id="KAH7145485.1"/>
    </source>
</evidence>
<dbReference type="PANTHER" id="PTHR35186">
    <property type="entry name" value="ANK_REP_REGION DOMAIN-CONTAINING PROTEIN"/>
    <property type="match status" value="1"/>
</dbReference>
<comment type="caution">
    <text evidence="2">The sequence shown here is derived from an EMBL/GenBank/DDBJ whole genome shotgun (WGS) entry which is preliminary data.</text>
</comment>
<dbReference type="Pfam" id="PF24476">
    <property type="entry name" value="DUF7580"/>
    <property type="match status" value="1"/>
</dbReference>
<proteinExistence type="predicted"/>
<dbReference type="EMBL" id="JAGMUU010000009">
    <property type="protein sequence ID" value="KAH7145485.1"/>
    <property type="molecule type" value="Genomic_DNA"/>
</dbReference>
<organism evidence="2 3">
    <name type="scientific">Dactylonectria estremocensis</name>
    <dbReference type="NCBI Taxonomy" id="1079267"/>
    <lineage>
        <taxon>Eukaryota</taxon>
        <taxon>Fungi</taxon>
        <taxon>Dikarya</taxon>
        <taxon>Ascomycota</taxon>
        <taxon>Pezizomycotina</taxon>
        <taxon>Sordariomycetes</taxon>
        <taxon>Hypocreomycetidae</taxon>
        <taxon>Hypocreales</taxon>
        <taxon>Nectriaceae</taxon>
        <taxon>Dactylonectria</taxon>
    </lineage>
</organism>